<dbReference type="UniPathway" id="UPA00079"/>
<dbReference type="GO" id="GO:0000287">
    <property type="term" value="F:magnesium ion binding"/>
    <property type="evidence" value="ECO:0007669"/>
    <property type="project" value="UniProtKB-UniRule"/>
</dbReference>
<dbReference type="GO" id="GO:0030976">
    <property type="term" value="F:thiamine pyrophosphate binding"/>
    <property type="evidence" value="ECO:0007669"/>
    <property type="project" value="UniProtKB-UniRule"/>
</dbReference>
<comment type="cofactor">
    <cofactor evidence="6">
        <name>thiamine diphosphate</name>
        <dbReference type="ChEBI" id="CHEBI:58937"/>
    </cofactor>
    <text evidence="6">Binds 1 thiamine pyrophosphate per subunit.</text>
</comment>
<dbReference type="GO" id="GO:0009234">
    <property type="term" value="P:menaquinone biosynthetic process"/>
    <property type="evidence" value="ECO:0007669"/>
    <property type="project" value="UniProtKB-UniRule"/>
</dbReference>
<dbReference type="InterPro" id="IPR012001">
    <property type="entry name" value="Thiamin_PyroP_enz_TPP-bd_dom"/>
</dbReference>
<comment type="subunit">
    <text evidence="6">Homodimer.</text>
</comment>
<evidence type="ECO:0000256" key="2">
    <source>
        <dbReference type="ARBA" id="ARBA00022723"/>
    </source>
</evidence>
<dbReference type="NCBIfam" id="TIGR00173">
    <property type="entry name" value="menD"/>
    <property type="match status" value="1"/>
</dbReference>
<dbReference type="AlphaFoldDB" id="A0A1R4IWC0"/>
<comment type="cofactor">
    <cofactor evidence="6">
        <name>Mg(2+)</name>
        <dbReference type="ChEBI" id="CHEBI:18420"/>
    </cofactor>
    <cofactor evidence="6">
        <name>Mn(2+)</name>
        <dbReference type="ChEBI" id="CHEBI:29035"/>
    </cofactor>
</comment>
<evidence type="ECO:0000313" key="9">
    <source>
        <dbReference type="EMBL" id="SJN24132.1"/>
    </source>
</evidence>
<keyword evidence="1 6" id="KW-0808">Transferase</keyword>
<dbReference type="PANTHER" id="PTHR42916">
    <property type="entry name" value="2-SUCCINYL-5-ENOLPYRUVYL-6-HYDROXY-3-CYCLOHEXENE-1-CARBOXYLATE SYNTHASE"/>
    <property type="match status" value="1"/>
</dbReference>
<dbReference type="CDD" id="cd07037">
    <property type="entry name" value="TPP_PYR_MenD"/>
    <property type="match status" value="1"/>
</dbReference>
<dbReference type="GO" id="GO:0030145">
    <property type="term" value="F:manganese ion binding"/>
    <property type="evidence" value="ECO:0007669"/>
    <property type="project" value="UniProtKB-UniRule"/>
</dbReference>
<dbReference type="Gene3D" id="3.40.50.970">
    <property type="match status" value="2"/>
</dbReference>
<dbReference type="Pfam" id="PF02776">
    <property type="entry name" value="TPP_enzyme_N"/>
    <property type="match status" value="1"/>
</dbReference>
<comment type="similarity">
    <text evidence="6">Belongs to the TPP enzyme family. MenD subfamily.</text>
</comment>
<dbReference type="CDD" id="cd02009">
    <property type="entry name" value="TPP_SHCHC_synthase"/>
    <property type="match status" value="1"/>
</dbReference>
<evidence type="ECO:0000259" key="7">
    <source>
        <dbReference type="Pfam" id="PF02775"/>
    </source>
</evidence>
<evidence type="ECO:0000313" key="10">
    <source>
        <dbReference type="Proteomes" id="UP000196230"/>
    </source>
</evidence>
<accession>A0A1R4IWC0</accession>
<evidence type="ECO:0000259" key="8">
    <source>
        <dbReference type="Pfam" id="PF02776"/>
    </source>
</evidence>
<evidence type="ECO:0000256" key="5">
    <source>
        <dbReference type="ARBA" id="ARBA00023211"/>
    </source>
</evidence>
<reference evidence="9 10" key="1">
    <citation type="submission" date="2017-02" db="EMBL/GenBank/DDBJ databases">
        <authorList>
            <person name="Peterson S.W."/>
        </authorList>
    </citation>
    <scope>NUCLEOTIDE SEQUENCE [LARGE SCALE GENOMIC DNA]</scope>
    <source>
        <strain evidence="9 10">2B3F</strain>
    </source>
</reference>
<sequence length="649" mass="66617">MTSADSLAVARTVVHSLIDGGMREVVICPGSRSAPLVYALAACERAGEVRLHVRVDERSAGFLAHGLSLGSGRPVGVVTTSGSAVGNLLPALMESFHAGTRVVALTADRPAEMVGTGANQTTEQPGVFPHHVRFAASLHSSPEDGHDGGAHLLRVASTVRSALLAADGFLASEDGGSVTVQDAPAGPVHLNLHFAEPLVPDDAEAARIGALTPPGAEHVLPETGRGEVLDAHPSTGTLPDLSGCLAAAQKAAPVQVWRPAGTDLSGFPELQVAGRAERRTVVLAGHDAGPVAAAFAMALGLPLLAEPSSNARFSVNAIAAYPLLLGPAAGAGAADGPAGHPLAERIDRVVLFGRPTLTRPVAALLRRADVDTALYVPEPAPWFEAGRRREELFSCLEDLADFAGQGEAGWLHAWQAASMRAQSAVEDVLLGVQPRFGMSPQQTAQTCASVVHGPLVLGSSSVIRDVDLTWRPPATPYNEVYANRGLAGIDGTVSTAAGVALASQRRTVALLGDLTALHDAGGLLAGTDEDEPDLDLVVVNDAGGAIFAGLEHGQVAQVPGMGGIVERLFGTPHSVDFAALAAAYGVQHVPVATTAELVHALSDHTGGRRLIEVRCDRADRPGVAAALAEAVRATFADDGARTTATEVTA</sequence>
<evidence type="ECO:0000256" key="6">
    <source>
        <dbReference type="HAMAP-Rule" id="MF_01659"/>
    </source>
</evidence>
<dbReference type="Gene3D" id="3.40.50.1220">
    <property type="entry name" value="TPP-binding domain"/>
    <property type="match status" value="1"/>
</dbReference>
<comment type="catalytic activity">
    <reaction evidence="6">
        <text>isochorismate + 2-oxoglutarate + H(+) = 5-enolpyruvoyl-6-hydroxy-2-succinyl-cyclohex-3-ene-1-carboxylate + CO2</text>
        <dbReference type="Rhea" id="RHEA:25593"/>
        <dbReference type="ChEBI" id="CHEBI:15378"/>
        <dbReference type="ChEBI" id="CHEBI:16526"/>
        <dbReference type="ChEBI" id="CHEBI:16810"/>
        <dbReference type="ChEBI" id="CHEBI:29780"/>
        <dbReference type="ChEBI" id="CHEBI:58818"/>
        <dbReference type="EC" id="2.2.1.9"/>
    </reaction>
</comment>
<dbReference type="Pfam" id="PF02775">
    <property type="entry name" value="TPP_enzyme_C"/>
    <property type="match status" value="1"/>
</dbReference>
<dbReference type="InterPro" id="IPR029061">
    <property type="entry name" value="THDP-binding"/>
</dbReference>
<dbReference type="EC" id="2.2.1.9" evidence="6"/>
<keyword evidence="6" id="KW-0474">Menaquinone biosynthesis</keyword>
<keyword evidence="5 6" id="KW-0464">Manganese</keyword>
<evidence type="ECO:0000256" key="1">
    <source>
        <dbReference type="ARBA" id="ARBA00022679"/>
    </source>
</evidence>
<dbReference type="SUPFAM" id="SSF52518">
    <property type="entry name" value="Thiamin diphosphate-binding fold (THDP-binding)"/>
    <property type="match status" value="2"/>
</dbReference>
<comment type="function">
    <text evidence="6">Catalyzes the thiamine diphosphate-dependent decarboxylation of 2-oxoglutarate and the subsequent addition of the resulting succinic semialdehyde-thiamine pyrophosphate anion to isochorismate to yield 2-succinyl-5-enolpyruvyl-6-hydroxy-3-cyclohexene-1-carboxylate (SEPHCHC).</text>
</comment>
<dbReference type="PANTHER" id="PTHR42916:SF1">
    <property type="entry name" value="PROTEIN PHYLLO, CHLOROPLASTIC"/>
    <property type="match status" value="1"/>
</dbReference>
<dbReference type="Proteomes" id="UP000196230">
    <property type="component" value="Unassembled WGS sequence"/>
</dbReference>
<keyword evidence="2 6" id="KW-0479">Metal-binding</keyword>
<dbReference type="RefSeq" id="WP_087133826.1">
    <property type="nucleotide sequence ID" value="NZ_FUKP01000030.1"/>
</dbReference>
<comment type="pathway">
    <text evidence="6">Quinol/quinone metabolism; 1,4-dihydroxy-2-naphthoate biosynthesis; 1,4-dihydroxy-2-naphthoate from chorismate: step 2/7.</text>
</comment>
<comment type="pathway">
    <text evidence="6">Quinol/quinone metabolism; menaquinone biosynthesis.</text>
</comment>
<protein>
    <recommendedName>
        <fullName evidence="6">2-succinyl-5-enolpyruvyl-6-hydroxy-3-cyclohexene-1-carboxylate synthase</fullName>
        <shortName evidence="6">SEPHCHC synthase</shortName>
        <ecNumber evidence="6">2.2.1.9</ecNumber>
    </recommendedName>
    <alternativeName>
        <fullName evidence="6">Menaquinone biosynthesis protein MenD</fullName>
    </alternativeName>
</protein>
<evidence type="ECO:0000256" key="4">
    <source>
        <dbReference type="ARBA" id="ARBA00023052"/>
    </source>
</evidence>
<dbReference type="UniPathway" id="UPA01057">
    <property type="reaction ID" value="UER00164"/>
</dbReference>
<dbReference type="GO" id="GO:0070204">
    <property type="term" value="F:2-succinyl-5-enolpyruvyl-6-hydroxy-3-cyclohexene-1-carboxylic-acid synthase activity"/>
    <property type="evidence" value="ECO:0007669"/>
    <property type="project" value="UniProtKB-UniRule"/>
</dbReference>
<dbReference type="InterPro" id="IPR004433">
    <property type="entry name" value="MenaQ_synth_MenD"/>
</dbReference>
<keyword evidence="3 6" id="KW-0460">Magnesium</keyword>
<feature type="domain" description="Thiamine pyrophosphate enzyme N-terminal TPP-binding" evidence="8">
    <location>
        <begin position="9"/>
        <end position="121"/>
    </location>
</feature>
<dbReference type="InterPro" id="IPR011766">
    <property type="entry name" value="TPP_enzyme_TPP-bd"/>
</dbReference>
<organism evidence="9 10">
    <name type="scientific">Micrococcus lylae</name>
    <dbReference type="NCBI Taxonomy" id="1273"/>
    <lineage>
        <taxon>Bacteria</taxon>
        <taxon>Bacillati</taxon>
        <taxon>Actinomycetota</taxon>
        <taxon>Actinomycetes</taxon>
        <taxon>Micrococcales</taxon>
        <taxon>Micrococcaceae</taxon>
        <taxon>Micrococcus</taxon>
    </lineage>
</organism>
<keyword evidence="4 6" id="KW-0786">Thiamine pyrophosphate</keyword>
<evidence type="ECO:0000256" key="3">
    <source>
        <dbReference type="ARBA" id="ARBA00022842"/>
    </source>
</evidence>
<name>A0A1R4IWC0_9MICC</name>
<proteinExistence type="inferred from homology"/>
<feature type="domain" description="Thiamine pyrophosphate enzyme TPP-binding" evidence="7">
    <location>
        <begin position="478"/>
        <end position="603"/>
    </location>
</feature>
<dbReference type="EMBL" id="FUKP01000030">
    <property type="protein sequence ID" value="SJN24132.1"/>
    <property type="molecule type" value="Genomic_DNA"/>
</dbReference>
<gene>
    <name evidence="6" type="primary">menD</name>
    <name evidence="9" type="ORF">FM125_04985</name>
</gene>
<dbReference type="HAMAP" id="MF_01659">
    <property type="entry name" value="MenD"/>
    <property type="match status" value="1"/>
</dbReference>